<dbReference type="PANTHER" id="PTHR11941:SF54">
    <property type="entry name" value="ENOYL-COA HYDRATASE, MITOCHONDRIAL"/>
    <property type="match status" value="1"/>
</dbReference>
<gene>
    <name evidence="4" type="ORF">FIV46_15615</name>
</gene>
<dbReference type="RefSeq" id="WP_139941855.1">
    <property type="nucleotide sequence ID" value="NZ_JBHSYP010000005.1"/>
</dbReference>
<comment type="similarity">
    <text evidence="1 3">Belongs to the enoyl-CoA hydratase/isomerase family.</text>
</comment>
<dbReference type="FunFam" id="3.90.226.10:FF:000009">
    <property type="entry name" value="Carnitinyl-CoA dehydratase"/>
    <property type="match status" value="1"/>
</dbReference>
<dbReference type="PROSITE" id="PS00166">
    <property type="entry name" value="ENOYL_COA_HYDRATASE"/>
    <property type="match status" value="1"/>
</dbReference>
<keyword evidence="2" id="KW-0456">Lyase</keyword>
<name>A0A501PB09_9PROT</name>
<accession>A0A501PB09</accession>
<dbReference type="GO" id="GO:0006635">
    <property type="term" value="P:fatty acid beta-oxidation"/>
    <property type="evidence" value="ECO:0007669"/>
    <property type="project" value="TreeGrafter"/>
</dbReference>
<dbReference type="Pfam" id="PF00378">
    <property type="entry name" value="ECH_1"/>
    <property type="match status" value="1"/>
</dbReference>
<reference evidence="5" key="1">
    <citation type="submission" date="2019-06" db="EMBL/GenBank/DDBJ databases">
        <title>The complete genome of Emcibacter congregatus ZYLT.</title>
        <authorList>
            <person name="Zhao Z."/>
        </authorList>
    </citation>
    <scope>NUCLEOTIDE SEQUENCE [LARGE SCALE GENOMIC DNA]</scope>
    <source>
        <strain evidence="5">MCCC 1A06723</strain>
    </source>
</reference>
<evidence type="ECO:0008006" key="6">
    <source>
        <dbReference type="Google" id="ProtNLM"/>
    </source>
</evidence>
<dbReference type="SUPFAM" id="SSF52096">
    <property type="entry name" value="ClpP/crotonase"/>
    <property type="match status" value="1"/>
</dbReference>
<dbReference type="Gene3D" id="3.90.226.10">
    <property type="entry name" value="2-enoyl-CoA Hydratase, Chain A, domain 1"/>
    <property type="match status" value="1"/>
</dbReference>
<dbReference type="GO" id="GO:0016836">
    <property type="term" value="F:hydro-lyase activity"/>
    <property type="evidence" value="ECO:0007669"/>
    <property type="project" value="UniProtKB-ARBA"/>
</dbReference>
<dbReference type="InterPro" id="IPR014748">
    <property type="entry name" value="Enoyl-CoA_hydra_C"/>
</dbReference>
<dbReference type="InterPro" id="IPR029045">
    <property type="entry name" value="ClpP/crotonase-like_dom_sf"/>
</dbReference>
<sequence length="258" mass="27931">MSQDELIISTENDCIRVLTLNRPEARNALRTPLLKKLAEALSEADRDDNIRCVVVTGGPEIFAAGADINEMKDSGAVDAILDVRVDLWDEVSRFRKPLIGAINGFCLGAGNELLLRCDISVAGEGAKFGQPEINVGIMAGAGGTQLLTKQIGKAKSMLLNLAGEFLSAEQAYMAGLVSEVVPDGEVMERAMKLAVRISRKSPLGLRLIKESILAAEDLSVRDALAYERRAFSILFASEDKNEGVSAFLEKRHPKFTGR</sequence>
<proteinExistence type="inferred from homology"/>
<evidence type="ECO:0000313" key="4">
    <source>
        <dbReference type="EMBL" id="TPD57540.1"/>
    </source>
</evidence>
<protein>
    <recommendedName>
        <fullName evidence="6">2,3-dehydroadipyl-CoA hydratase</fullName>
    </recommendedName>
</protein>
<organism evidence="4 5">
    <name type="scientific">Emcibacter nanhaiensis</name>
    <dbReference type="NCBI Taxonomy" id="1505037"/>
    <lineage>
        <taxon>Bacteria</taxon>
        <taxon>Pseudomonadati</taxon>
        <taxon>Pseudomonadota</taxon>
        <taxon>Alphaproteobacteria</taxon>
        <taxon>Emcibacterales</taxon>
        <taxon>Emcibacteraceae</taxon>
        <taxon>Emcibacter</taxon>
    </lineage>
</organism>
<dbReference type="Proteomes" id="UP000319148">
    <property type="component" value="Unassembled WGS sequence"/>
</dbReference>
<dbReference type="OrthoDB" id="9795613at2"/>
<keyword evidence="5" id="KW-1185">Reference proteome</keyword>
<dbReference type="PANTHER" id="PTHR11941">
    <property type="entry name" value="ENOYL-COA HYDRATASE-RELATED"/>
    <property type="match status" value="1"/>
</dbReference>
<dbReference type="Gene3D" id="1.10.12.10">
    <property type="entry name" value="Lyase 2-enoyl-coa Hydratase, Chain A, domain 2"/>
    <property type="match status" value="1"/>
</dbReference>
<dbReference type="AlphaFoldDB" id="A0A501PB09"/>
<dbReference type="InterPro" id="IPR001753">
    <property type="entry name" value="Enoyl-CoA_hydra/iso"/>
</dbReference>
<dbReference type="CDD" id="cd06558">
    <property type="entry name" value="crotonase-like"/>
    <property type="match status" value="1"/>
</dbReference>
<dbReference type="InterPro" id="IPR018376">
    <property type="entry name" value="Enoyl-CoA_hyd/isom_CS"/>
</dbReference>
<evidence type="ECO:0000256" key="3">
    <source>
        <dbReference type="RuleBase" id="RU003707"/>
    </source>
</evidence>
<evidence type="ECO:0000256" key="2">
    <source>
        <dbReference type="ARBA" id="ARBA00023239"/>
    </source>
</evidence>
<evidence type="ECO:0000313" key="5">
    <source>
        <dbReference type="Proteomes" id="UP000319148"/>
    </source>
</evidence>
<dbReference type="FunFam" id="1.10.12.10:FF:000001">
    <property type="entry name" value="Probable enoyl-CoA hydratase, mitochondrial"/>
    <property type="match status" value="1"/>
</dbReference>
<comment type="caution">
    <text evidence="4">The sequence shown here is derived from an EMBL/GenBank/DDBJ whole genome shotgun (WGS) entry which is preliminary data.</text>
</comment>
<evidence type="ECO:0000256" key="1">
    <source>
        <dbReference type="ARBA" id="ARBA00005254"/>
    </source>
</evidence>
<dbReference type="EMBL" id="VFIY01000018">
    <property type="protein sequence ID" value="TPD57540.1"/>
    <property type="molecule type" value="Genomic_DNA"/>
</dbReference>